<protein>
    <recommendedName>
        <fullName evidence="4 9">Alpha-galactosidase</fullName>
        <ecNumber evidence="4 9">3.2.1.22</ecNumber>
    </recommendedName>
    <alternativeName>
        <fullName evidence="9">Melibiase</fullName>
    </alternativeName>
</protein>
<dbReference type="GO" id="GO:0005975">
    <property type="term" value="P:carbohydrate metabolic process"/>
    <property type="evidence" value="ECO:0007669"/>
    <property type="project" value="InterPro"/>
</dbReference>
<dbReference type="PANTHER" id="PTHR11452:SF87">
    <property type="entry name" value="ALPHA-GALACTOSIDASE"/>
    <property type="match status" value="1"/>
</dbReference>
<evidence type="ECO:0000256" key="2">
    <source>
        <dbReference type="ARBA" id="ARBA00003969"/>
    </source>
</evidence>
<dbReference type="Gene3D" id="3.20.20.70">
    <property type="entry name" value="Aldolase class I"/>
    <property type="match status" value="1"/>
</dbReference>
<evidence type="ECO:0000256" key="1">
    <source>
        <dbReference type="ARBA" id="ARBA00001255"/>
    </source>
</evidence>
<dbReference type="EC" id="3.2.1.22" evidence="4 9"/>
<evidence type="ECO:0000256" key="8">
    <source>
        <dbReference type="ARBA" id="ARBA00023295"/>
    </source>
</evidence>
<evidence type="ECO:0000313" key="12">
    <source>
        <dbReference type="Proteomes" id="UP001201262"/>
    </source>
</evidence>
<gene>
    <name evidence="11" type="ORF">BGW36DRAFT_287831</name>
</gene>
<dbReference type="PANTHER" id="PTHR11452">
    <property type="entry name" value="ALPHA-GALACTOSIDASE/ALPHA-N-ACETYLGALACTOSAMINIDASE"/>
    <property type="match status" value="1"/>
</dbReference>
<comment type="similarity">
    <text evidence="3 9">Belongs to the glycosyl hydrolase 27 family.</text>
</comment>
<dbReference type="GO" id="GO:0004557">
    <property type="term" value="F:alpha-galactosidase activity"/>
    <property type="evidence" value="ECO:0007669"/>
    <property type="project" value="UniProtKB-EC"/>
</dbReference>
<dbReference type="InterPro" id="IPR013780">
    <property type="entry name" value="Glyco_hydro_b"/>
</dbReference>
<dbReference type="AlphaFoldDB" id="A0AAD4L4V3"/>
<name>A0AAD4L4V3_9EURO</name>
<comment type="function">
    <text evidence="2">Hydrolyzes a variety of simple alpha-D-galactoside as well as more complex molecules such as oligosaccharides and polysaccharides.</text>
</comment>
<dbReference type="InterPro" id="IPR000111">
    <property type="entry name" value="Glyco_hydro_27/36_CS"/>
</dbReference>
<evidence type="ECO:0000256" key="7">
    <source>
        <dbReference type="ARBA" id="ARBA00023157"/>
    </source>
</evidence>
<keyword evidence="12" id="KW-1185">Reference proteome</keyword>
<dbReference type="FunFam" id="3.20.20.70:FF:000286">
    <property type="entry name" value="Alpha-galactosidase"/>
    <property type="match status" value="1"/>
</dbReference>
<keyword evidence="7 9" id="KW-1015">Disulfide bond</keyword>
<accession>A0AAD4L4V3</accession>
<dbReference type="PROSITE" id="PS00512">
    <property type="entry name" value="ALPHA_GALACTOSIDASE"/>
    <property type="match status" value="1"/>
</dbReference>
<dbReference type="InterPro" id="IPR002241">
    <property type="entry name" value="Glyco_hydro_27"/>
</dbReference>
<comment type="caution">
    <text evidence="11">The sequence shown here is derived from an EMBL/GenBank/DDBJ whole genome shotgun (WGS) entry which is preliminary data.</text>
</comment>
<evidence type="ECO:0000256" key="5">
    <source>
        <dbReference type="ARBA" id="ARBA00022729"/>
    </source>
</evidence>
<dbReference type="Pfam" id="PF16499">
    <property type="entry name" value="Melibiase_2"/>
    <property type="match status" value="1"/>
</dbReference>
<sequence>MLLQKKVNAISAITVLLHMSSSQALSSELAKTPLMGWSSWNAFGTNFNSSSIERTVQLFHDLGLTQAGYEYVNLDDGWSAYSRTVDGYLQANETTFPNGIGALAHYIHANGLKLGLYGDSGVYTCEFHPGSSGYEKRDAQTLAEWGVDYWKYDNCGGFAAMVDSPQIRFGDMKDALLLSGRDIAYEVCEWGYQFPWHWGGDIGHSYRIGGDITDKFINETGCACKTAYCLDTGYAGCSVTTMMRKMREISQYQTPGHWAYMDMLQIGNGNMTLYQQQTHFAFWAALKSPLIIGTNLETLPSASAAILTNADIIAINQDPLGLAVHYMQGASIENSLQVWVGEIEGGYIVLVFNEKSYPQHASISFNQLGFDIQGNVNVKELWSGHNWGRINSISTTVESYQTLVFKLGH</sequence>
<proteinExistence type="inferred from homology"/>
<evidence type="ECO:0000256" key="6">
    <source>
        <dbReference type="ARBA" id="ARBA00022801"/>
    </source>
</evidence>
<evidence type="ECO:0000256" key="4">
    <source>
        <dbReference type="ARBA" id="ARBA00012755"/>
    </source>
</evidence>
<dbReference type="Pfam" id="PF17801">
    <property type="entry name" value="Melibiase_C"/>
    <property type="match status" value="1"/>
</dbReference>
<dbReference type="RefSeq" id="XP_046076620.1">
    <property type="nucleotide sequence ID" value="XM_046210534.1"/>
</dbReference>
<dbReference type="SUPFAM" id="SSF51011">
    <property type="entry name" value="Glycosyl hydrolase domain"/>
    <property type="match status" value="1"/>
</dbReference>
<dbReference type="Gene3D" id="2.60.40.1180">
    <property type="entry name" value="Golgi alpha-mannosidase II"/>
    <property type="match status" value="1"/>
</dbReference>
<feature type="domain" description="Alpha galactosidase C-terminal" evidence="10">
    <location>
        <begin position="334"/>
        <end position="407"/>
    </location>
</feature>
<keyword evidence="6 9" id="KW-0378">Hydrolase</keyword>
<dbReference type="InterPro" id="IPR017853">
    <property type="entry name" value="GH"/>
</dbReference>
<comment type="catalytic activity">
    <reaction evidence="1 9">
        <text>Hydrolysis of terminal, non-reducing alpha-D-galactose residues in alpha-D-galactosides, including galactose oligosaccharides, galactomannans and galactolipids.</text>
        <dbReference type="EC" id="3.2.1.22"/>
    </reaction>
</comment>
<dbReference type="EMBL" id="JAJTJA010000002">
    <property type="protein sequence ID" value="KAH8703602.1"/>
    <property type="molecule type" value="Genomic_DNA"/>
</dbReference>
<dbReference type="CDD" id="cd14792">
    <property type="entry name" value="GH27"/>
    <property type="match status" value="1"/>
</dbReference>
<keyword evidence="8 9" id="KW-0326">Glycosidase</keyword>
<evidence type="ECO:0000256" key="3">
    <source>
        <dbReference type="ARBA" id="ARBA00009743"/>
    </source>
</evidence>
<evidence type="ECO:0000256" key="9">
    <source>
        <dbReference type="RuleBase" id="RU361168"/>
    </source>
</evidence>
<evidence type="ECO:0000313" key="11">
    <source>
        <dbReference type="EMBL" id="KAH8703602.1"/>
    </source>
</evidence>
<evidence type="ECO:0000259" key="10">
    <source>
        <dbReference type="Pfam" id="PF17801"/>
    </source>
</evidence>
<reference evidence="11" key="1">
    <citation type="submission" date="2021-12" db="EMBL/GenBank/DDBJ databases">
        <title>Convergent genome expansion in fungi linked to evolution of root-endophyte symbiosis.</title>
        <authorList>
            <consortium name="DOE Joint Genome Institute"/>
            <person name="Ke Y.-H."/>
            <person name="Bonito G."/>
            <person name="Liao H.-L."/>
            <person name="Looney B."/>
            <person name="Rojas-Flechas A."/>
            <person name="Nash J."/>
            <person name="Hameed K."/>
            <person name="Schadt C."/>
            <person name="Martin F."/>
            <person name="Crous P.W."/>
            <person name="Miettinen O."/>
            <person name="Magnuson J.K."/>
            <person name="Labbe J."/>
            <person name="Jacobson D."/>
            <person name="Doktycz M.J."/>
            <person name="Veneault-Fourrey C."/>
            <person name="Kuo A."/>
            <person name="Mondo S."/>
            <person name="Calhoun S."/>
            <person name="Riley R."/>
            <person name="Ohm R."/>
            <person name="LaButti K."/>
            <person name="Andreopoulos B."/>
            <person name="Pangilinan J."/>
            <person name="Nolan M."/>
            <person name="Tritt A."/>
            <person name="Clum A."/>
            <person name="Lipzen A."/>
            <person name="Daum C."/>
            <person name="Barry K."/>
            <person name="Grigoriev I.V."/>
            <person name="Vilgalys R."/>
        </authorList>
    </citation>
    <scope>NUCLEOTIDE SEQUENCE</scope>
    <source>
        <strain evidence="11">PMI_201</strain>
    </source>
</reference>
<dbReference type="InterPro" id="IPR041233">
    <property type="entry name" value="Melibiase_C"/>
</dbReference>
<keyword evidence="5" id="KW-0732">Signal</keyword>
<dbReference type="InterPro" id="IPR013785">
    <property type="entry name" value="Aldolase_TIM"/>
</dbReference>
<dbReference type="GeneID" id="70240821"/>
<dbReference type="Proteomes" id="UP001201262">
    <property type="component" value="Unassembled WGS sequence"/>
</dbReference>
<dbReference type="PRINTS" id="PR00740">
    <property type="entry name" value="GLHYDRLASE27"/>
</dbReference>
<dbReference type="SUPFAM" id="SSF51445">
    <property type="entry name" value="(Trans)glycosidases"/>
    <property type="match status" value="1"/>
</dbReference>
<organism evidence="11 12">
    <name type="scientific">Talaromyces proteolyticus</name>
    <dbReference type="NCBI Taxonomy" id="1131652"/>
    <lineage>
        <taxon>Eukaryota</taxon>
        <taxon>Fungi</taxon>
        <taxon>Dikarya</taxon>
        <taxon>Ascomycota</taxon>
        <taxon>Pezizomycotina</taxon>
        <taxon>Eurotiomycetes</taxon>
        <taxon>Eurotiomycetidae</taxon>
        <taxon>Eurotiales</taxon>
        <taxon>Trichocomaceae</taxon>
        <taxon>Talaromyces</taxon>
        <taxon>Talaromyces sect. Bacilispori</taxon>
    </lineage>
</organism>